<dbReference type="PANTHER" id="PTHR16121:SF0">
    <property type="entry name" value="CAP-SPECIFIC MRNA (NUCLEOSIDE-2'-O-)-METHYLTRANSFERASE 1"/>
    <property type="match status" value="1"/>
</dbReference>
<name>A0A481Z1S1_9VIRU</name>
<dbReference type="Pfam" id="PF01728">
    <property type="entry name" value="FtsJ"/>
    <property type="match status" value="1"/>
</dbReference>
<feature type="domain" description="Ribosomal RNA methyltransferase FtsJ" evidence="1">
    <location>
        <begin position="135"/>
        <end position="296"/>
    </location>
</feature>
<dbReference type="EMBL" id="MK500429">
    <property type="protein sequence ID" value="QBK89603.1"/>
    <property type="molecule type" value="Genomic_DNA"/>
</dbReference>
<dbReference type="SUPFAM" id="SSF53335">
    <property type="entry name" value="S-adenosyl-L-methionine-dependent methyltransferases"/>
    <property type="match status" value="1"/>
</dbReference>
<dbReference type="InterPro" id="IPR029063">
    <property type="entry name" value="SAM-dependent_MTases_sf"/>
</dbReference>
<reference evidence="2" key="1">
    <citation type="journal article" date="2019" name="MBio">
        <title>Virus Genomes from Deep Sea Sediments Expand the Ocean Megavirome and Support Independent Origins of Viral Gigantism.</title>
        <authorList>
            <person name="Backstrom D."/>
            <person name="Yutin N."/>
            <person name="Jorgensen S.L."/>
            <person name="Dharamshi J."/>
            <person name="Homa F."/>
            <person name="Zaremba-Niedwiedzka K."/>
            <person name="Spang A."/>
            <person name="Wolf Y.I."/>
            <person name="Koonin E.V."/>
            <person name="Ettema T.J."/>
        </authorList>
    </citation>
    <scope>NUCLEOTIDE SEQUENCE</scope>
</reference>
<protein>
    <submittedName>
        <fullName evidence="2">FtsJ-like methyltransferase</fullName>
    </submittedName>
</protein>
<dbReference type="GO" id="GO:0032259">
    <property type="term" value="P:methylation"/>
    <property type="evidence" value="ECO:0007669"/>
    <property type="project" value="UniProtKB-KW"/>
</dbReference>
<dbReference type="PANTHER" id="PTHR16121">
    <property type="entry name" value="CAP-SPECIFIC MRNA (NUCLEOSIDE-2'-O-)-METHYLTRANSFERASE 1-RELATED"/>
    <property type="match status" value="1"/>
</dbReference>
<dbReference type="InterPro" id="IPR002877">
    <property type="entry name" value="RNA_MeTrfase_FtsJ_dom"/>
</dbReference>
<accession>A0A481Z1S1</accession>
<evidence type="ECO:0000313" key="2">
    <source>
        <dbReference type="EMBL" id="QBK89603.1"/>
    </source>
</evidence>
<keyword evidence="2" id="KW-0489">Methyltransferase</keyword>
<organism evidence="2">
    <name type="scientific">Pithovirus LCPAC001</name>
    <dbReference type="NCBI Taxonomy" id="2506585"/>
    <lineage>
        <taxon>Viruses</taxon>
        <taxon>Pithoviruses</taxon>
    </lineage>
</organism>
<dbReference type="Gene3D" id="3.40.50.12760">
    <property type="match status" value="1"/>
</dbReference>
<sequence length="380" mass="43345">MDPVIPMCKLWSSFKKEKIVYKSPVPYKTSKIEPTAYDLVDSNPNEYIKPDIYNQYLLELDNHGNPLKPEIFKDLEKKANPFESIGTSIFIDRSSVELANLDAIFKLTKPFLGLLGTVLSPDIRGGQDFIFCVLNSVSGGFTQYIQYRKKRTIGFGMSPKPKNDSGNPNRNVIETNGINIFHIELGSDLSGNVCTNGNGLSKKILKYHPYGLDLVVAGGMFDYDDHRQRNFKMLVCEILVALKSLSKTGKFACKIYDSIEPVMVELLYIVATCFEKFYIIKPASTRPSSSNRYIIGVSLRKGEIDTQIKILNDLASTDEVPKHIIIYNQIDSKFVKYIYKNNNEVMSNQIKYLKIINSEQIHYNKEYNLVRFSYLWDIPS</sequence>
<dbReference type="GO" id="GO:0006370">
    <property type="term" value="P:7-methylguanosine mRNA capping"/>
    <property type="evidence" value="ECO:0007669"/>
    <property type="project" value="UniProtKB-ARBA"/>
</dbReference>
<proteinExistence type="predicted"/>
<dbReference type="GO" id="GO:0004483">
    <property type="term" value="F:methyltransferase cap1 activity"/>
    <property type="evidence" value="ECO:0007669"/>
    <property type="project" value="TreeGrafter"/>
</dbReference>
<keyword evidence="2" id="KW-0808">Transferase</keyword>
<dbReference type="InterPro" id="IPR050851">
    <property type="entry name" value="mRNA_Cap_2O-Ribose_MeTrfase"/>
</dbReference>
<gene>
    <name evidence="2" type="ORF">LCPAC001_01130</name>
</gene>
<evidence type="ECO:0000259" key="1">
    <source>
        <dbReference type="Pfam" id="PF01728"/>
    </source>
</evidence>